<evidence type="ECO:0000313" key="7">
    <source>
        <dbReference type="EMBL" id="SNC61488.1"/>
    </source>
</evidence>
<organism evidence="7 8">
    <name type="scientific">Polynucleobacter victoriensis</name>
    <dbReference type="NCBI Taxonomy" id="2049319"/>
    <lineage>
        <taxon>Bacteria</taxon>
        <taxon>Pseudomonadati</taxon>
        <taxon>Pseudomonadota</taxon>
        <taxon>Betaproteobacteria</taxon>
        <taxon>Burkholderiales</taxon>
        <taxon>Burkholderiaceae</taxon>
        <taxon>Polynucleobacter</taxon>
    </lineage>
</organism>
<proteinExistence type="predicted"/>
<dbReference type="AlphaFoldDB" id="A0A212T626"/>
<dbReference type="Pfam" id="PF00916">
    <property type="entry name" value="Sulfate_transp"/>
    <property type="match status" value="1"/>
</dbReference>
<evidence type="ECO:0000256" key="1">
    <source>
        <dbReference type="ARBA" id="ARBA00004141"/>
    </source>
</evidence>
<dbReference type="Proteomes" id="UP000197215">
    <property type="component" value="Unassembled WGS sequence"/>
</dbReference>
<feature type="transmembrane region" description="Helical" evidence="5">
    <location>
        <begin position="30"/>
        <end position="50"/>
    </location>
</feature>
<feature type="transmembrane region" description="Helical" evidence="5">
    <location>
        <begin position="96"/>
        <end position="116"/>
    </location>
</feature>
<reference evidence="7 8" key="1">
    <citation type="submission" date="2017-06" db="EMBL/GenBank/DDBJ databases">
        <authorList>
            <person name="Kim H.J."/>
            <person name="Triplett B.A."/>
        </authorList>
    </citation>
    <scope>NUCLEOTIDE SEQUENCE [LARGE SCALE GENOMIC DNA]</scope>
    <source>
        <strain evidence="7 8">MWH-VicM1</strain>
    </source>
</reference>
<keyword evidence="3 5" id="KW-1133">Transmembrane helix</keyword>
<dbReference type="RefSeq" id="WP_243383314.1">
    <property type="nucleotide sequence ID" value="NZ_FYEX01000001.1"/>
</dbReference>
<dbReference type="InterPro" id="IPR002645">
    <property type="entry name" value="STAS_dom"/>
</dbReference>
<comment type="subcellular location">
    <subcellularLocation>
        <location evidence="1">Membrane</location>
        <topology evidence="1">Multi-pass membrane protein</topology>
    </subcellularLocation>
</comment>
<dbReference type="InterPro" id="IPR036513">
    <property type="entry name" value="STAS_dom_sf"/>
</dbReference>
<dbReference type="Pfam" id="PF01740">
    <property type="entry name" value="STAS"/>
    <property type="match status" value="1"/>
</dbReference>
<dbReference type="PANTHER" id="PTHR11814">
    <property type="entry name" value="SULFATE TRANSPORTER"/>
    <property type="match status" value="1"/>
</dbReference>
<evidence type="ECO:0000256" key="2">
    <source>
        <dbReference type="ARBA" id="ARBA00022692"/>
    </source>
</evidence>
<evidence type="ECO:0000259" key="6">
    <source>
        <dbReference type="PROSITE" id="PS50801"/>
    </source>
</evidence>
<dbReference type="InterPro" id="IPR001902">
    <property type="entry name" value="SLC26A/SulP_fam"/>
</dbReference>
<feature type="transmembrane region" description="Helical" evidence="5">
    <location>
        <begin position="175"/>
        <end position="194"/>
    </location>
</feature>
<evidence type="ECO:0000256" key="3">
    <source>
        <dbReference type="ARBA" id="ARBA00022989"/>
    </source>
</evidence>
<feature type="transmembrane region" description="Helical" evidence="5">
    <location>
        <begin position="56"/>
        <end position="89"/>
    </location>
</feature>
<dbReference type="PROSITE" id="PS50801">
    <property type="entry name" value="STAS"/>
    <property type="match status" value="1"/>
</dbReference>
<dbReference type="EMBL" id="FYEX01000001">
    <property type="protein sequence ID" value="SNC61488.1"/>
    <property type="molecule type" value="Genomic_DNA"/>
</dbReference>
<dbReference type="CDD" id="cd07042">
    <property type="entry name" value="STAS_SulP_like_sulfate_transporter"/>
    <property type="match status" value="1"/>
</dbReference>
<dbReference type="InterPro" id="IPR011547">
    <property type="entry name" value="SLC26A/SulP_dom"/>
</dbReference>
<keyword evidence="2 5" id="KW-0812">Transmembrane</keyword>
<sequence length="575" mass="61541">MMNLMRFRPKIVDAIKGYDSHTFIKDLSSGITVGVIALPLAIAFAIASGLKPEAGLISAVIGGFLISAFGGSKVQIGGPAGAFVVIVYAIVERYGVANLILSTFLAGMLLVTMGLFKVGNLIRFIPVAIIIGFTSGIAVLIGLSQIRDALGLQIDKLPSDFFSQINAFVRYADTASLAASLTCLGTLALIILWPKITSLLGRLWKPITLVPGIIIALIAVTIIADFLDLPVETIGSRFGEIPNSIPTPKVPALDWETAKQLFAPTLTIALLGAIESLLCARVADNLSDDKHNPNQELIGQGIANIVVPFFGGLPVTGTIARTATNAKAGAKTPVSGLIHAVVILLIMLMAAPLASHIPMACLAGILLYISWNMFDVDEFKRLKQFNITYKFILLGTFFLTIIFDLTVAVQVGLVLACIFFIYRISSLTQIEELELPEDFHSDDDLALPDEFDLRDTVKAYGIYGSLFFGAIDKVEDLIDASNPNHKVPKVMILEMHQLINIDTSGIDALKALNKSLKKLGSTLIVCSANAQPASLMARSGFIDEIGEENCLNDLPSAFLQAKKVAADACKLNVGS</sequence>
<gene>
    <name evidence="7" type="ORF">SAMN06295916_0483</name>
</gene>
<dbReference type="SUPFAM" id="SSF52091">
    <property type="entry name" value="SpoIIaa-like"/>
    <property type="match status" value="1"/>
</dbReference>
<protein>
    <submittedName>
        <fullName evidence="7">Sulfate permease, SulP family</fullName>
    </submittedName>
</protein>
<keyword evidence="8" id="KW-1185">Reference proteome</keyword>
<evidence type="ECO:0000313" key="8">
    <source>
        <dbReference type="Proteomes" id="UP000197215"/>
    </source>
</evidence>
<feature type="domain" description="STAS" evidence="6">
    <location>
        <begin position="447"/>
        <end position="561"/>
    </location>
</feature>
<feature type="transmembrane region" description="Helical" evidence="5">
    <location>
        <begin position="341"/>
        <end position="371"/>
    </location>
</feature>
<feature type="transmembrane region" description="Helical" evidence="5">
    <location>
        <begin position="122"/>
        <end position="143"/>
    </location>
</feature>
<name>A0A212T626_9BURK</name>
<dbReference type="Gene3D" id="3.30.750.24">
    <property type="entry name" value="STAS domain"/>
    <property type="match status" value="1"/>
</dbReference>
<evidence type="ECO:0000256" key="4">
    <source>
        <dbReference type="ARBA" id="ARBA00023136"/>
    </source>
</evidence>
<dbReference type="GO" id="GO:0055085">
    <property type="term" value="P:transmembrane transport"/>
    <property type="evidence" value="ECO:0007669"/>
    <property type="project" value="InterPro"/>
</dbReference>
<accession>A0A212T626</accession>
<keyword evidence="4 5" id="KW-0472">Membrane</keyword>
<dbReference type="GO" id="GO:0016020">
    <property type="term" value="C:membrane"/>
    <property type="evidence" value="ECO:0007669"/>
    <property type="project" value="UniProtKB-SubCell"/>
</dbReference>
<feature type="transmembrane region" description="Helical" evidence="5">
    <location>
        <begin position="206"/>
        <end position="227"/>
    </location>
</feature>
<feature type="transmembrane region" description="Helical" evidence="5">
    <location>
        <begin position="391"/>
        <end position="422"/>
    </location>
</feature>
<dbReference type="NCBIfam" id="TIGR00815">
    <property type="entry name" value="sulP"/>
    <property type="match status" value="1"/>
</dbReference>
<evidence type="ECO:0000256" key="5">
    <source>
        <dbReference type="SAM" id="Phobius"/>
    </source>
</evidence>